<dbReference type="Proteomes" id="UP000621390">
    <property type="component" value="Unassembled WGS sequence"/>
</dbReference>
<evidence type="ECO:0000256" key="1">
    <source>
        <dbReference type="SAM" id="MobiDB-lite"/>
    </source>
</evidence>
<organism evidence="3 4">
    <name type="scientific">Idiomarina abyssalis</name>
    <dbReference type="NCBI Taxonomy" id="86102"/>
    <lineage>
        <taxon>Bacteria</taxon>
        <taxon>Pseudomonadati</taxon>
        <taxon>Pseudomonadota</taxon>
        <taxon>Gammaproteobacteria</taxon>
        <taxon>Alteromonadales</taxon>
        <taxon>Idiomarinaceae</taxon>
        <taxon>Idiomarina</taxon>
    </lineage>
</organism>
<evidence type="ECO:0000313" key="3">
    <source>
        <dbReference type="EMBL" id="MBJ7316887.1"/>
    </source>
</evidence>
<comment type="caution">
    <text evidence="3">The sequence shown here is derived from an EMBL/GenBank/DDBJ whole genome shotgun (WGS) entry which is preliminary data.</text>
</comment>
<dbReference type="Proteomes" id="UP000655994">
    <property type="component" value="Unassembled WGS sequence"/>
</dbReference>
<feature type="region of interest" description="Disordered" evidence="1">
    <location>
        <begin position="28"/>
        <end position="51"/>
    </location>
</feature>
<dbReference type="RefSeq" id="WP_199493207.1">
    <property type="nucleotide sequence ID" value="NZ_JAEMOP010000009.1"/>
</dbReference>
<accession>A0A8I1GDP8</accession>
<gene>
    <name evidence="2" type="ORF">JHC10_00640</name>
    <name evidence="3" type="ORF">JHC11_12900</name>
</gene>
<evidence type="ECO:0000313" key="5">
    <source>
        <dbReference type="Proteomes" id="UP000655994"/>
    </source>
</evidence>
<dbReference type="AlphaFoldDB" id="A0A8I1GDP8"/>
<feature type="compositionally biased region" description="Basic and acidic residues" evidence="1">
    <location>
        <begin position="28"/>
        <end position="44"/>
    </location>
</feature>
<name>A0A8I1GDP8_9GAMM</name>
<evidence type="ECO:0000313" key="4">
    <source>
        <dbReference type="Proteomes" id="UP000621390"/>
    </source>
</evidence>
<reference evidence="3 5" key="1">
    <citation type="submission" date="2020-09" db="EMBL/GenBank/DDBJ databases">
        <title>Draft Genomes of Bacterial Isolates from North Pond Shallow Sediments.</title>
        <authorList>
            <person name="Kiel Reese B."/>
            <person name="Mullis M."/>
            <person name="Weisend R.E."/>
        </authorList>
    </citation>
    <scope>NUCLEOTIDE SEQUENCE</scope>
    <source>
        <strain evidence="3">KJE-2</strain>
        <strain evidence="2 5">KJE-3</strain>
    </source>
</reference>
<proteinExistence type="predicted"/>
<dbReference type="EMBL" id="JAEMOS010000002">
    <property type="protein sequence ID" value="MBJ7265439.1"/>
    <property type="molecule type" value="Genomic_DNA"/>
</dbReference>
<dbReference type="EMBL" id="JAEMOP010000009">
    <property type="protein sequence ID" value="MBJ7316887.1"/>
    <property type="molecule type" value="Genomic_DNA"/>
</dbReference>
<keyword evidence="5" id="KW-1185">Reference proteome</keyword>
<sequence>MTTSPGVTVKRATLEKLELAVAEKKRSNAQRAADEAYESRRADNPRFGGRCTPEQKAQLTKLKKQHNCDEKTLIFRAVDFFEKNFKG</sequence>
<protein>
    <submittedName>
        <fullName evidence="3">Uncharacterized protein</fullName>
    </submittedName>
</protein>
<evidence type="ECO:0000313" key="2">
    <source>
        <dbReference type="EMBL" id="MBJ7265439.1"/>
    </source>
</evidence>